<dbReference type="Gene3D" id="1.20.20.20">
    <property type="entry name" value="Haemophore, haem-binding domain"/>
    <property type="match status" value="1"/>
</dbReference>
<dbReference type="InterPro" id="IPR038378">
    <property type="entry name" value="MHB_sf"/>
</dbReference>
<evidence type="ECO:0000313" key="2">
    <source>
        <dbReference type="EMBL" id="BBZ78958.1"/>
    </source>
</evidence>
<dbReference type="InterPro" id="IPR032407">
    <property type="entry name" value="MHB"/>
</dbReference>
<reference evidence="2 3" key="1">
    <citation type="journal article" date="2019" name="Emerg. Microbes Infect.">
        <title>Comprehensive subspecies identification of 175 nontuberculous mycobacteria species based on 7547 genomic profiles.</title>
        <authorList>
            <person name="Matsumoto Y."/>
            <person name="Kinjo T."/>
            <person name="Motooka D."/>
            <person name="Nabeya D."/>
            <person name="Jung N."/>
            <person name="Uechi K."/>
            <person name="Horii T."/>
            <person name="Iida T."/>
            <person name="Fujita J."/>
            <person name="Nakamura S."/>
        </authorList>
    </citation>
    <scope>NUCLEOTIDE SEQUENCE [LARGE SCALE GENOMIC DNA]</scope>
    <source>
        <strain evidence="2 3">JCM 30275</strain>
    </source>
</reference>
<evidence type="ECO:0000313" key="3">
    <source>
        <dbReference type="Proteomes" id="UP000467249"/>
    </source>
</evidence>
<evidence type="ECO:0000259" key="1">
    <source>
        <dbReference type="Pfam" id="PF16525"/>
    </source>
</evidence>
<proteinExistence type="predicted"/>
<sequence length="159" mass="16335">MLQNLRGTLAFRTGEEQPIRESEEEVIMKFNGISPVNKTAAVCTGVVAGGLAVAMLSAPMASAAPDCSGAGVANTVSSVTGSAQQYLATHPGAGQVLTAAAGQPRAQAAANVRGYFTANPQEYYELRGILAPIGEVQRACNVTVLSPDLSSAYNEFMAG</sequence>
<dbReference type="NCBIfam" id="TIGR04529">
    <property type="entry name" value="MTB_hemophore"/>
    <property type="match status" value="1"/>
</dbReference>
<dbReference type="KEGG" id="many:MANY_42950"/>
<accession>A0A6N4WEK5</accession>
<keyword evidence="3" id="KW-1185">Reference proteome</keyword>
<gene>
    <name evidence="2" type="ORF">MANY_42950</name>
</gene>
<name>A0A6N4WEK5_9MYCO</name>
<dbReference type="EMBL" id="AP022620">
    <property type="protein sequence ID" value="BBZ78958.1"/>
    <property type="molecule type" value="Genomic_DNA"/>
</dbReference>
<dbReference type="Pfam" id="PF16525">
    <property type="entry name" value="MHB"/>
    <property type="match status" value="1"/>
</dbReference>
<dbReference type="Proteomes" id="UP000467249">
    <property type="component" value="Chromosome"/>
</dbReference>
<organism evidence="2 3">
    <name type="scientific">Mycolicibacterium anyangense</name>
    <dbReference type="NCBI Taxonomy" id="1431246"/>
    <lineage>
        <taxon>Bacteria</taxon>
        <taxon>Bacillati</taxon>
        <taxon>Actinomycetota</taxon>
        <taxon>Actinomycetes</taxon>
        <taxon>Mycobacteriales</taxon>
        <taxon>Mycobacteriaceae</taxon>
        <taxon>Mycolicibacterium</taxon>
    </lineage>
</organism>
<dbReference type="AlphaFoldDB" id="A0A6N4WEK5"/>
<dbReference type="GO" id="GO:0020037">
    <property type="term" value="F:heme binding"/>
    <property type="evidence" value="ECO:0007669"/>
    <property type="project" value="InterPro"/>
</dbReference>
<protein>
    <recommendedName>
        <fullName evidence="1">Haemophore haem-binding domain-containing protein</fullName>
    </recommendedName>
</protein>
<feature type="domain" description="Haemophore haem-binding" evidence="1">
    <location>
        <begin position="65"/>
        <end position="141"/>
    </location>
</feature>